<protein>
    <submittedName>
        <fullName evidence="8">MFS transporter</fullName>
    </submittedName>
</protein>
<dbReference type="FunFam" id="1.20.1250.20:FF:000018">
    <property type="entry name" value="MFS transporter permease"/>
    <property type="match status" value="1"/>
</dbReference>
<feature type="transmembrane region" description="Helical" evidence="7">
    <location>
        <begin position="316"/>
        <end position="333"/>
    </location>
</feature>
<dbReference type="GO" id="GO:0022857">
    <property type="term" value="F:transmembrane transporter activity"/>
    <property type="evidence" value="ECO:0007669"/>
    <property type="project" value="InterPro"/>
</dbReference>
<feature type="compositionally biased region" description="Basic and acidic residues" evidence="6">
    <location>
        <begin position="24"/>
        <end position="34"/>
    </location>
</feature>
<reference evidence="8 9" key="1">
    <citation type="submission" date="2019-07" db="EMBL/GenBank/DDBJ databases">
        <title>Rhodotorula toruloides NBRC10032 genome sequencing.</title>
        <authorList>
            <person name="Shida Y."/>
            <person name="Takaku H."/>
            <person name="Ogasawara W."/>
            <person name="Mori K."/>
        </authorList>
    </citation>
    <scope>NUCLEOTIDE SEQUENCE [LARGE SCALE GENOMIC DNA]</scope>
    <source>
        <strain evidence="8 9">NBRC10032</strain>
    </source>
</reference>
<dbReference type="OrthoDB" id="2985014at2759"/>
<feature type="transmembrane region" description="Helical" evidence="7">
    <location>
        <begin position="399"/>
        <end position="419"/>
    </location>
</feature>
<accession>A0A511KFE4</accession>
<evidence type="ECO:0000256" key="4">
    <source>
        <dbReference type="ARBA" id="ARBA00022989"/>
    </source>
</evidence>
<evidence type="ECO:0000256" key="1">
    <source>
        <dbReference type="ARBA" id="ARBA00004141"/>
    </source>
</evidence>
<feature type="transmembrane region" description="Helical" evidence="7">
    <location>
        <begin position="431"/>
        <end position="453"/>
    </location>
</feature>
<evidence type="ECO:0000313" key="9">
    <source>
        <dbReference type="Proteomes" id="UP000321518"/>
    </source>
</evidence>
<dbReference type="PANTHER" id="PTHR43791:SF36">
    <property type="entry name" value="TRANSPORTER, PUTATIVE (AFU_ORTHOLOGUE AFUA_6G08340)-RELATED"/>
    <property type="match status" value="1"/>
</dbReference>
<dbReference type="Pfam" id="PF07690">
    <property type="entry name" value="MFS_1"/>
    <property type="match status" value="1"/>
</dbReference>
<feature type="transmembrane region" description="Helical" evidence="7">
    <location>
        <begin position="280"/>
        <end position="301"/>
    </location>
</feature>
<feature type="compositionally biased region" description="Basic and acidic residues" evidence="6">
    <location>
        <begin position="511"/>
        <end position="520"/>
    </location>
</feature>
<keyword evidence="3 7" id="KW-0812">Transmembrane</keyword>
<feature type="transmembrane region" description="Helical" evidence="7">
    <location>
        <begin position="119"/>
        <end position="138"/>
    </location>
</feature>
<organism evidence="8 9">
    <name type="scientific">Rhodotorula toruloides</name>
    <name type="common">Yeast</name>
    <name type="synonym">Rhodosporidium toruloides</name>
    <dbReference type="NCBI Taxonomy" id="5286"/>
    <lineage>
        <taxon>Eukaryota</taxon>
        <taxon>Fungi</taxon>
        <taxon>Dikarya</taxon>
        <taxon>Basidiomycota</taxon>
        <taxon>Pucciniomycotina</taxon>
        <taxon>Microbotryomycetes</taxon>
        <taxon>Sporidiobolales</taxon>
        <taxon>Sporidiobolaceae</taxon>
        <taxon>Rhodotorula</taxon>
    </lineage>
</organism>
<comment type="caution">
    <text evidence="8">The sequence shown here is derived from an EMBL/GenBank/DDBJ whole genome shotgun (WGS) entry which is preliminary data.</text>
</comment>
<feature type="transmembrane region" description="Helical" evidence="7">
    <location>
        <begin position="144"/>
        <end position="168"/>
    </location>
</feature>
<dbReference type="InterPro" id="IPR011701">
    <property type="entry name" value="MFS"/>
</dbReference>
<sequence>MSSPPAAGTLDERKLSYSSSQDSANDHGVSHTDGELTWTAEEEKRIVRKIDWRLMPLLWALFMLSFLDRSNIGNANAAGMSKSLKMSSGQYQWLLTIFYIGYALGQPTTLLWKALSPHVFVAILTLCWGGFALLQAAARWEGLMALRLLLGVAETAFAPGVTFFLSFFYSRREVGFRQGLYLGAAPIASCYAGALAYGISHIHNSAVPVWKLLFLIEGAPAIPMAAVAFFFLPDRPTKAKFLNPREKEIARRRTERDGRTGREGGLKMKNVWAGLKDPKALCYFSCNVSYSSLPVFLPVILTDMGFASIRAQGLSAPPYLASFFVVVAVCWLSDRVGDRTAFLIPLSIVRGVGYLLLALVTSTGVRYFAIFLCASGIFPCIGLLLPLTASMHEDDSKRGAGFLLLNLIGQCGPFLGTRLYPAEEGPYFHKGMAVCCAFMFLVTLLVTFLRLLLVRENRRRDALYGFVNPKAQGLEYGRNREYYRRAAATSAEGKGEEGAARVERPEEEEREHEKRWRYLL</sequence>
<evidence type="ECO:0000256" key="7">
    <source>
        <dbReference type="SAM" id="Phobius"/>
    </source>
</evidence>
<evidence type="ECO:0000256" key="6">
    <source>
        <dbReference type="SAM" id="MobiDB-lite"/>
    </source>
</evidence>
<keyword evidence="2" id="KW-0813">Transport</keyword>
<feature type="transmembrane region" description="Helical" evidence="7">
    <location>
        <begin position="92"/>
        <end position="112"/>
    </location>
</feature>
<dbReference type="EMBL" id="BJWK01000007">
    <property type="protein sequence ID" value="GEM09099.1"/>
    <property type="molecule type" value="Genomic_DNA"/>
</dbReference>
<evidence type="ECO:0000256" key="3">
    <source>
        <dbReference type="ARBA" id="ARBA00022692"/>
    </source>
</evidence>
<name>A0A511KFE4_RHOTO</name>
<keyword evidence="4 7" id="KW-1133">Transmembrane helix</keyword>
<dbReference type="InterPro" id="IPR036259">
    <property type="entry name" value="MFS_trans_sf"/>
</dbReference>
<keyword evidence="5 7" id="KW-0472">Membrane</keyword>
<evidence type="ECO:0000313" key="8">
    <source>
        <dbReference type="EMBL" id="GEM09099.1"/>
    </source>
</evidence>
<dbReference type="FunFam" id="1.20.1250.20:FF:000013">
    <property type="entry name" value="MFS general substrate transporter"/>
    <property type="match status" value="1"/>
</dbReference>
<dbReference type="Gene3D" id="1.20.1250.20">
    <property type="entry name" value="MFS general substrate transporter like domains"/>
    <property type="match status" value="2"/>
</dbReference>
<feature type="transmembrane region" description="Helical" evidence="7">
    <location>
        <begin position="367"/>
        <end position="387"/>
    </location>
</feature>
<feature type="compositionally biased region" description="Basic and acidic residues" evidence="6">
    <location>
        <begin position="493"/>
        <end position="504"/>
    </location>
</feature>
<dbReference type="GO" id="GO:0016020">
    <property type="term" value="C:membrane"/>
    <property type="evidence" value="ECO:0007669"/>
    <property type="project" value="UniProtKB-SubCell"/>
</dbReference>
<dbReference type="PANTHER" id="PTHR43791">
    <property type="entry name" value="PERMEASE-RELATED"/>
    <property type="match status" value="1"/>
</dbReference>
<comment type="subcellular location">
    <subcellularLocation>
        <location evidence="1">Membrane</location>
        <topology evidence="1">Multi-pass membrane protein</topology>
    </subcellularLocation>
</comment>
<feature type="transmembrane region" description="Helical" evidence="7">
    <location>
        <begin position="340"/>
        <end position="361"/>
    </location>
</feature>
<feature type="transmembrane region" description="Helical" evidence="7">
    <location>
        <begin position="180"/>
        <end position="200"/>
    </location>
</feature>
<proteinExistence type="predicted"/>
<feature type="region of interest" description="Disordered" evidence="6">
    <location>
        <begin position="1"/>
        <end position="34"/>
    </location>
</feature>
<gene>
    <name evidence="8" type="ORF">Rt10032_c07g3116</name>
</gene>
<evidence type="ECO:0000256" key="2">
    <source>
        <dbReference type="ARBA" id="ARBA00022448"/>
    </source>
</evidence>
<evidence type="ECO:0000256" key="5">
    <source>
        <dbReference type="ARBA" id="ARBA00023136"/>
    </source>
</evidence>
<dbReference type="Proteomes" id="UP000321518">
    <property type="component" value="Unassembled WGS sequence"/>
</dbReference>
<dbReference type="AlphaFoldDB" id="A0A511KFE4"/>
<dbReference type="SUPFAM" id="SSF103473">
    <property type="entry name" value="MFS general substrate transporter"/>
    <property type="match status" value="1"/>
</dbReference>
<feature type="transmembrane region" description="Helical" evidence="7">
    <location>
        <begin position="212"/>
        <end position="232"/>
    </location>
</feature>
<feature type="region of interest" description="Disordered" evidence="6">
    <location>
        <begin position="487"/>
        <end position="520"/>
    </location>
</feature>